<keyword evidence="8" id="KW-0326">Glycosidase</keyword>
<evidence type="ECO:0000256" key="6">
    <source>
        <dbReference type="ARBA" id="ARBA00022729"/>
    </source>
</evidence>
<dbReference type="Pfam" id="PF26410">
    <property type="entry name" value="GH5_mannosidase"/>
    <property type="match status" value="1"/>
</dbReference>
<evidence type="ECO:0000256" key="1">
    <source>
        <dbReference type="ARBA" id="ARBA00001678"/>
    </source>
</evidence>
<accession>A0A2N5U3A7</accession>
<sequence>CRGMSHNGARSTTLFRMEMSKIQAGYLLRALCLLQVPLAAGSMADVQTAFDTAIGLQPPNVDFRVRIPGTDSSPGNFVSALGSKPGFVSALGDGHLYLNGELFDFRSFNSPTLLEGGEFQVRDYVETISAFGSPVTRTYTLHVANNNFPDGNQPPEEAQILGWNNYTNDWIYNETNWRNIDRALHISRQHGVRLIIPIINQDYGSPTTNWVGNFNDLIRHRYNIQNYTVAQQAVDWFTDREMITSFKQIITYFLNRVNTYNGIRIGDDSTVLAFETGNEMNWGNANRTIFERPAPSNWTIEIAEHIKSLAPKTLVMDGSYSRNPSEAWEDEVLNSPHVELFSYHMYGSGDTLLYHQLQDRVKAHGKTFILGEHGFYDKAQVYESFYKTMTCAGSLVCSLRPHSENGGFVTHGEGNNIYSYHAPGFKNQTSTKFDTHEADVISLTYDASYRVLELEPPPKPVPSSPDAFLVTNGTHAGLSWRGSAWAQRYEIFGAVVQSSRFNLISQSIQDNVEAGKLFVPLDPTDPTKPIQITLPEPIPERSHSGWVDTKWCAPGSPSRCSIDVTFPKHESGSQNPLLNQAHRSIFSEGVNLAQNFYRRLLPMSPSTPESSSQFAGGWFSVRAISADGVPGGTSQSVFLRTGDLLAQRNGCTATSSGQIARAAPKALLLPPNLARQRFFLRCISLSVALKKALKLQDSAPVALLRYMSATWPLTAAPRAKATRCRIGRQVQQPLC</sequence>
<evidence type="ECO:0000259" key="9">
    <source>
        <dbReference type="Pfam" id="PF26410"/>
    </source>
</evidence>
<comment type="catalytic activity">
    <reaction evidence="1">
        <text>Random hydrolysis of (1-&gt;4)-beta-D-mannosidic linkages in mannans, galactomannans and glucomannans.</text>
        <dbReference type="EC" id="3.2.1.78"/>
    </reaction>
</comment>
<evidence type="ECO:0000256" key="4">
    <source>
        <dbReference type="ARBA" id="ARBA00012706"/>
    </source>
</evidence>
<dbReference type="OrthoDB" id="406631at2759"/>
<feature type="non-terminal residue" evidence="10">
    <location>
        <position position="1"/>
    </location>
</feature>
<organism evidence="10 11">
    <name type="scientific">Puccinia coronata f. sp. avenae</name>
    <dbReference type="NCBI Taxonomy" id="200324"/>
    <lineage>
        <taxon>Eukaryota</taxon>
        <taxon>Fungi</taxon>
        <taxon>Dikarya</taxon>
        <taxon>Basidiomycota</taxon>
        <taxon>Pucciniomycotina</taxon>
        <taxon>Pucciniomycetes</taxon>
        <taxon>Pucciniales</taxon>
        <taxon>Pucciniaceae</taxon>
        <taxon>Puccinia</taxon>
    </lineage>
</organism>
<comment type="subcellular location">
    <subcellularLocation>
        <location evidence="2">Secreted</location>
    </subcellularLocation>
</comment>
<dbReference type="GO" id="GO:0016985">
    <property type="term" value="F:mannan endo-1,4-beta-mannosidase activity"/>
    <property type="evidence" value="ECO:0007669"/>
    <property type="project" value="UniProtKB-EC"/>
</dbReference>
<evidence type="ECO:0000256" key="3">
    <source>
        <dbReference type="ARBA" id="ARBA00005641"/>
    </source>
</evidence>
<dbReference type="SUPFAM" id="SSF51445">
    <property type="entry name" value="(Trans)glycosidases"/>
    <property type="match status" value="1"/>
</dbReference>
<proteinExistence type="inferred from homology"/>
<dbReference type="GO" id="GO:0005576">
    <property type="term" value="C:extracellular region"/>
    <property type="evidence" value="ECO:0007669"/>
    <property type="project" value="UniProtKB-SubCell"/>
</dbReference>
<protein>
    <recommendedName>
        <fullName evidence="4">mannan endo-1,4-beta-mannosidase</fullName>
        <ecNumber evidence="4">3.2.1.78</ecNumber>
    </recommendedName>
</protein>
<dbReference type="Gene3D" id="3.20.20.80">
    <property type="entry name" value="Glycosidases"/>
    <property type="match status" value="1"/>
</dbReference>
<keyword evidence="5" id="KW-0964">Secreted</keyword>
<evidence type="ECO:0000256" key="5">
    <source>
        <dbReference type="ARBA" id="ARBA00022525"/>
    </source>
</evidence>
<evidence type="ECO:0000256" key="2">
    <source>
        <dbReference type="ARBA" id="ARBA00004613"/>
    </source>
</evidence>
<dbReference type="InterPro" id="IPR045053">
    <property type="entry name" value="MAN-like"/>
</dbReference>
<comment type="similarity">
    <text evidence="3">Belongs to the glycosyl hydrolase 5 (cellulase A) family.</text>
</comment>
<dbReference type="InterPro" id="IPR001547">
    <property type="entry name" value="Glyco_hydro_5"/>
</dbReference>
<dbReference type="EC" id="3.2.1.78" evidence="4"/>
<dbReference type="AlphaFoldDB" id="A0A2N5U3A7"/>
<name>A0A2N5U3A7_9BASI</name>
<reference evidence="10 11" key="1">
    <citation type="submission" date="2017-11" db="EMBL/GenBank/DDBJ databases">
        <title>De novo assembly and phasing of dikaryotic genomes from two isolates of Puccinia coronata f. sp. avenae, the causal agent of oat crown rust.</title>
        <authorList>
            <person name="Miller M.E."/>
            <person name="Zhang Y."/>
            <person name="Omidvar V."/>
            <person name="Sperschneider J."/>
            <person name="Schwessinger B."/>
            <person name="Raley C."/>
            <person name="Palmer J.M."/>
            <person name="Garnica D."/>
            <person name="Upadhyaya N."/>
            <person name="Rathjen J."/>
            <person name="Taylor J.M."/>
            <person name="Park R.F."/>
            <person name="Dodds P.N."/>
            <person name="Hirsch C.D."/>
            <person name="Kianian S.F."/>
            <person name="Figueroa M."/>
        </authorList>
    </citation>
    <scope>NUCLEOTIDE SEQUENCE [LARGE SCALE GENOMIC DNA]</scope>
    <source>
        <strain evidence="10">12NC29</strain>
    </source>
</reference>
<dbReference type="EMBL" id="PGCJ01000327">
    <property type="protein sequence ID" value="PLW32226.1"/>
    <property type="molecule type" value="Genomic_DNA"/>
</dbReference>
<dbReference type="STRING" id="200324.A0A2N5U3A7"/>
<dbReference type="PANTHER" id="PTHR31451:SF39">
    <property type="entry name" value="MANNAN ENDO-1,4-BETA-MANNOSIDASE 1"/>
    <property type="match status" value="1"/>
</dbReference>
<keyword evidence="11" id="KW-1185">Reference proteome</keyword>
<evidence type="ECO:0000256" key="8">
    <source>
        <dbReference type="ARBA" id="ARBA00023295"/>
    </source>
</evidence>
<dbReference type="InterPro" id="IPR017853">
    <property type="entry name" value="GH"/>
</dbReference>
<gene>
    <name evidence="10" type="ORF">PCANC_18004</name>
</gene>
<evidence type="ECO:0000256" key="7">
    <source>
        <dbReference type="ARBA" id="ARBA00022801"/>
    </source>
</evidence>
<keyword evidence="7" id="KW-0378">Hydrolase</keyword>
<evidence type="ECO:0000313" key="11">
    <source>
        <dbReference type="Proteomes" id="UP000235388"/>
    </source>
</evidence>
<evidence type="ECO:0000313" key="10">
    <source>
        <dbReference type="EMBL" id="PLW32226.1"/>
    </source>
</evidence>
<dbReference type="FunFam" id="3.20.20.80:FF:000251">
    <property type="entry name" value="Uncharacterized protein"/>
    <property type="match status" value="1"/>
</dbReference>
<comment type="caution">
    <text evidence="10">The sequence shown here is derived from an EMBL/GenBank/DDBJ whole genome shotgun (WGS) entry which is preliminary data.</text>
</comment>
<keyword evidence="6" id="KW-0732">Signal</keyword>
<feature type="domain" description="Glycoside hydrolase family 5" evidence="9">
    <location>
        <begin position="209"/>
        <end position="346"/>
    </location>
</feature>
<dbReference type="PANTHER" id="PTHR31451">
    <property type="match status" value="1"/>
</dbReference>
<dbReference type="Proteomes" id="UP000235388">
    <property type="component" value="Unassembled WGS sequence"/>
</dbReference>